<dbReference type="EMBL" id="GBXM01047711">
    <property type="protein sequence ID" value="JAH60866.1"/>
    <property type="molecule type" value="Transcribed_RNA"/>
</dbReference>
<dbReference type="EMBL" id="GBXM01054071">
    <property type="protein sequence ID" value="JAH54506.1"/>
    <property type="molecule type" value="Transcribed_RNA"/>
</dbReference>
<reference evidence="1" key="2">
    <citation type="journal article" date="2015" name="Fish Shellfish Immunol.">
        <title>Early steps in the European eel (Anguilla anguilla)-Vibrio vulnificus interaction in the gills: Role of the RtxA13 toxin.</title>
        <authorList>
            <person name="Callol A."/>
            <person name="Pajuelo D."/>
            <person name="Ebbesson L."/>
            <person name="Teles M."/>
            <person name="MacKenzie S."/>
            <person name="Amaro C."/>
        </authorList>
    </citation>
    <scope>NUCLEOTIDE SEQUENCE</scope>
</reference>
<sequence>MFKCLFGSKNILFYYLRGCIYWIVSADLQRSAYLLET</sequence>
<protein>
    <submittedName>
        <fullName evidence="1">Uncharacterized protein</fullName>
    </submittedName>
</protein>
<organism evidence="1">
    <name type="scientific">Anguilla anguilla</name>
    <name type="common">European freshwater eel</name>
    <name type="synonym">Muraena anguilla</name>
    <dbReference type="NCBI Taxonomy" id="7936"/>
    <lineage>
        <taxon>Eukaryota</taxon>
        <taxon>Metazoa</taxon>
        <taxon>Chordata</taxon>
        <taxon>Craniata</taxon>
        <taxon>Vertebrata</taxon>
        <taxon>Euteleostomi</taxon>
        <taxon>Actinopterygii</taxon>
        <taxon>Neopterygii</taxon>
        <taxon>Teleostei</taxon>
        <taxon>Anguilliformes</taxon>
        <taxon>Anguillidae</taxon>
        <taxon>Anguilla</taxon>
    </lineage>
</organism>
<reference evidence="1" key="1">
    <citation type="submission" date="2014-11" db="EMBL/GenBank/DDBJ databases">
        <authorList>
            <person name="Amaro Gonzalez C."/>
        </authorList>
    </citation>
    <scope>NUCLEOTIDE SEQUENCE</scope>
</reference>
<dbReference type="AlphaFoldDB" id="A0A0E9U4Y1"/>
<dbReference type="EMBL" id="GBXM01043381">
    <property type="protein sequence ID" value="JAH65196.1"/>
    <property type="molecule type" value="Transcribed_RNA"/>
</dbReference>
<proteinExistence type="predicted"/>
<dbReference type="EMBL" id="GBXM01059107">
    <property type="protein sequence ID" value="JAH49470.1"/>
    <property type="molecule type" value="Transcribed_RNA"/>
</dbReference>
<evidence type="ECO:0000313" key="1">
    <source>
        <dbReference type="EMBL" id="JAH60866.1"/>
    </source>
</evidence>
<name>A0A0E9U4Y1_ANGAN</name>
<accession>A0A0E9U4Y1</accession>